<organism evidence="2 3">
    <name type="scientific">Riccia sorocarpa</name>
    <dbReference type="NCBI Taxonomy" id="122646"/>
    <lineage>
        <taxon>Eukaryota</taxon>
        <taxon>Viridiplantae</taxon>
        <taxon>Streptophyta</taxon>
        <taxon>Embryophyta</taxon>
        <taxon>Marchantiophyta</taxon>
        <taxon>Marchantiopsida</taxon>
        <taxon>Marchantiidae</taxon>
        <taxon>Marchantiales</taxon>
        <taxon>Ricciaceae</taxon>
        <taxon>Riccia</taxon>
    </lineage>
</organism>
<dbReference type="Proteomes" id="UP001633002">
    <property type="component" value="Unassembled WGS sequence"/>
</dbReference>
<protein>
    <submittedName>
        <fullName evidence="2">Uncharacterized protein</fullName>
    </submittedName>
</protein>
<sequence length="184" mass="20692">MNINVYGCFLIGYEEVVMEQPGGKSGRESSIVPTEGSNGENVDGVTNPEPEITVAAERVPVRVRIQVVYLWGGSTAENIVRICVTTATITAPRIMPTSGRPPLPPRHPSQEESIPPVTSYPPWICPRCRLPIAGFIRFFYVHRVRRGLMEFYTFIVNRYRRSIRGYLQYKLNQGIGGTNTRAHK</sequence>
<dbReference type="EMBL" id="JBJQOH010000003">
    <property type="protein sequence ID" value="KAL3691232.1"/>
    <property type="molecule type" value="Genomic_DNA"/>
</dbReference>
<dbReference type="AlphaFoldDB" id="A0ABD3HI89"/>
<evidence type="ECO:0000313" key="2">
    <source>
        <dbReference type="EMBL" id="KAL3691232.1"/>
    </source>
</evidence>
<feature type="region of interest" description="Disordered" evidence="1">
    <location>
        <begin position="21"/>
        <end position="47"/>
    </location>
</feature>
<reference evidence="2 3" key="1">
    <citation type="submission" date="2024-09" db="EMBL/GenBank/DDBJ databases">
        <title>Chromosome-scale assembly of Riccia sorocarpa.</title>
        <authorList>
            <person name="Paukszto L."/>
        </authorList>
    </citation>
    <scope>NUCLEOTIDE SEQUENCE [LARGE SCALE GENOMIC DNA]</scope>
    <source>
        <strain evidence="2">LP-2024</strain>
        <tissue evidence="2">Aerial parts of the thallus</tissue>
    </source>
</reference>
<feature type="compositionally biased region" description="Polar residues" evidence="1">
    <location>
        <begin position="31"/>
        <end position="40"/>
    </location>
</feature>
<comment type="caution">
    <text evidence="2">The sequence shown here is derived from an EMBL/GenBank/DDBJ whole genome shotgun (WGS) entry which is preliminary data.</text>
</comment>
<keyword evidence="3" id="KW-1185">Reference proteome</keyword>
<name>A0ABD3HI89_9MARC</name>
<feature type="region of interest" description="Disordered" evidence="1">
    <location>
        <begin position="94"/>
        <end position="114"/>
    </location>
</feature>
<evidence type="ECO:0000313" key="3">
    <source>
        <dbReference type="Proteomes" id="UP001633002"/>
    </source>
</evidence>
<accession>A0ABD3HI89</accession>
<proteinExistence type="predicted"/>
<gene>
    <name evidence="2" type="ORF">R1sor_004883</name>
</gene>
<evidence type="ECO:0000256" key="1">
    <source>
        <dbReference type="SAM" id="MobiDB-lite"/>
    </source>
</evidence>